<dbReference type="AlphaFoldDB" id="A0A2N6T3V1"/>
<name>A0A2N6T3V1_9CORY</name>
<dbReference type="Gene3D" id="3.20.20.70">
    <property type="entry name" value="Aldolase class I"/>
    <property type="match status" value="1"/>
</dbReference>
<protein>
    <recommendedName>
        <fullName evidence="3">Deoxyribose-phosphate aldolase</fullName>
    </recommendedName>
</protein>
<dbReference type="Proteomes" id="UP000235836">
    <property type="component" value="Unassembled WGS sequence"/>
</dbReference>
<dbReference type="SUPFAM" id="SSF51569">
    <property type="entry name" value="Aldolase"/>
    <property type="match status" value="1"/>
</dbReference>
<proteinExistence type="predicted"/>
<comment type="caution">
    <text evidence="1">The sequence shown here is derived from an EMBL/GenBank/DDBJ whole genome shotgun (WGS) entry which is preliminary data.</text>
</comment>
<dbReference type="EMBL" id="PNHG01000012">
    <property type="protein sequence ID" value="PMC63983.1"/>
    <property type="molecule type" value="Genomic_DNA"/>
</dbReference>
<evidence type="ECO:0008006" key="3">
    <source>
        <dbReference type="Google" id="ProtNLM"/>
    </source>
</evidence>
<accession>A0A2N6T3V1</accession>
<evidence type="ECO:0000313" key="1">
    <source>
        <dbReference type="EMBL" id="PMC63983.1"/>
    </source>
</evidence>
<sequence length="188" mass="19336">MEISAEDVAWLSKRIGVFDPGAKAPSDSFIVQDPQAGIVVEPTGVASAVAPVIALVGWPTGRHHSLIKAAEARMAVQEGATEIWLAVDLDLLATDTSAVLADIIAVSQVVDEPARLGVVCTGDVDKQKIEALARIAERADVALLAVGAGVGLPDTTSELVVYGVSTLEGAVDALYAGAKRVFATPAAR</sequence>
<organism evidence="1 2">
    <name type="scientific">Corynebacterium tuscaniense</name>
    <dbReference type="NCBI Taxonomy" id="302449"/>
    <lineage>
        <taxon>Bacteria</taxon>
        <taxon>Bacillati</taxon>
        <taxon>Actinomycetota</taxon>
        <taxon>Actinomycetes</taxon>
        <taxon>Mycobacteriales</taxon>
        <taxon>Corynebacteriaceae</taxon>
        <taxon>Corynebacterium</taxon>
    </lineage>
</organism>
<evidence type="ECO:0000313" key="2">
    <source>
        <dbReference type="Proteomes" id="UP000235836"/>
    </source>
</evidence>
<reference evidence="1 2" key="1">
    <citation type="submission" date="2017-09" db="EMBL/GenBank/DDBJ databases">
        <title>Bacterial strain isolated from the female urinary microbiota.</title>
        <authorList>
            <person name="Thomas-White K."/>
            <person name="Kumar N."/>
            <person name="Forster S."/>
            <person name="Putonti C."/>
            <person name="Lawley T."/>
            <person name="Wolfe A.J."/>
        </authorList>
    </citation>
    <scope>NUCLEOTIDE SEQUENCE [LARGE SCALE GENOMIC DNA]</scope>
    <source>
        <strain evidence="1 2">UMB0792</strain>
    </source>
</reference>
<keyword evidence="2" id="KW-1185">Reference proteome</keyword>
<dbReference type="InterPro" id="IPR013785">
    <property type="entry name" value="Aldolase_TIM"/>
</dbReference>
<dbReference type="RefSeq" id="WP_102724248.1">
    <property type="nucleotide sequence ID" value="NZ_PNHG01000012.1"/>
</dbReference>
<gene>
    <name evidence="1" type="ORF">CJ203_08375</name>
</gene>